<protein>
    <submittedName>
        <fullName evidence="2">ABC-2 transporter family protein</fullName>
    </submittedName>
</protein>
<organism evidence="2 3">
    <name type="scientific">Clostridium sporogenes</name>
    <dbReference type="NCBI Taxonomy" id="1509"/>
    <lineage>
        <taxon>Bacteria</taxon>
        <taxon>Bacillati</taxon>
        <taxon>Bacillota</taxon>
        <taxon>Clostridia</taxon>
        <taxon>Eubacteriales</taxon>
        <taxon>Clostridiaceae</taxon>
        <taxon>Clostridium</taxon>
    </lineage>
</organism>
<keyword evidence="1" id="KW-0812">Transmembrane</keyword>
<feature type="transmembrane region" description="Helical" evidence="1">
    <location>
        <begin position="200"/>
        <end position="221"/>
    </location>
</feature>
<feature type="transmembrane region" description="Helical" evidence="1">
    <location>
        <begin position="104"/>
        <end position="128"/>
    </location>
</feature>
<evidence type="ECO:0000313" key="2">
    <source>
        <dbReference type="EMBL" id="APH16088.1"/>
    </source>
</evidence>
<dbReference type="AlphaFoldDB" id="A0A1L3NJ13"/>
<accession>A0A1L3NJ13</accession>
<name>A0A1L3NJ13_CLOSG</name>
<gene>
    <name evidence="2" type="ORF">NPD5_2114</name>
</gene>
<dbReference type="EMBL" id="CP013243">
    <property type="protein sequence ID" value="APH16088.1"/>
    <property type="molecule type" value="Genomic_DNA"/>
</dbReference>
<feature type="transmembrane region" description="Helical" evidence="1">
    <location>
        <begin position="60"/>
        <end position="83"/>
    </location>
</feature>
<keyword evidence="1" id="KW-0472">Membrane</keyword>
<proteinExistence type="predicted"/>
<dbReference type="Pfam" id="PF12730">
    <property type="entry name" value="ABC2_membrane_4"/>
    <property type="match status" value="1"/>
</dbReference>
<feature type="transmembrane region" description="Helical" evidence="1">
    <location>
        <begin position="21"/>
        <end position="40"/>
    </location>
</feature>
<sequence>MKTLIRLELKKFTLRPHLIGLIIANIIILFLSVSTSSIISNGAGALPTVGSPTMQLDTTTLAAMLTRATLIVWEAVLISLFIIEEYRNKTINLLFTYPVNRAKLIFAKVILVCGIMLLFYICSSIFQNFSIFLLSRQFNFVTYGFQNLFIQVLIGISTILIGLLPLCIGMVKKSSIATIVASIILMAFTSNSQGSTAGLLSMPLVAIILGLIGATFSILMIRKMIYSDLYD</sequence>
<dbReference type="Proteomes" id="UP000182204">
    <property type="component" value="Chromosome"/>
</dbReference>
<feature type="transmembrane region" description="Helical" evidence="1">
    <location>
        <begin position="148"/>
        <end position="168"/>
    </location>
</feature>
<keyword evidence="1" id="KW-1133">Transmembrane helix</keyword>
<evidence type="ECO:0000313" key="3">
    <source>
        <dbReference type="Proteomes" id="UP000182204"/>
    </source>
</evidence>
<feature type="transmembrane region" description="Helical" evidence="1">
    <location>
        <begin position="175"/>
        <end position="194"/>
    </location>
</feature>
<dbReference type="RefSeq" id="WP_072585758.1">
    <property type="nucleotide sequence ID" value="NZ_CP013243.1"/>
</dbReference>
<evidence type="ECO:0000256" key="1">
    <source>
        <dbReference type="SAM" id="Phobius"/>
    </source>
</evidence>
<reference evidence="2 3" key="1">
    <citation type="submission" date="2015-11" db="EMBL/GenBank/DDBJ databases">
        <authorList>
            <person name="Hill K.K."/>
            <person name="Shirey T.B."/>
            <person name="Raphael B."/>
            <person name="Daligault H.E."/>
            <person name="Davenport K.W."/>
            <person name="Bruce D.C."/>
            <person name="Foley B.T."/>
            <person name="Johnson S.L."/>
        </authorList>
    </citation>
    <scope>NUCLEOTIDE SEQUENCE [LARGE SCALE GENOMIC DNA]</scope>
    <source>
        <strain evidence="2 3">CDC_1632</strain>
    </source>
</reference>